<dbReference type="RefSeq" id="WP_236254580.1">
    <property type="nucleotide sequence ID" value="NZ_CP036280.1"/>
</dbReference>
<feature type="transmembrane region" description="Helical" evidence="1">
    <location>
        <begin position="169"/>
        <end position="199"/>
    </location>
</feature>
<dbReference type="Proteomes" id="UP000320386">
    <property type="component" value="Chromosome"/>
</dbReference>
<proteinExistence type="predicted"/>
<accession>A0A518BUC1</accession>
<feature type="transmembrane region" description="Helical" evidence="1">
    <location>
        <begin position="315"/>
        <end position="334"/>
    </location>
</feature>
<feature type="transmembrane region" description="Helical" evidence="1">
    <location>
        <begin position="87"/>
        <end position="108"/>
    </location>
</feature>
<feature type="transmembrane region" description="Helical" evidence="1">
    <location>
        <begin position="20"/>
        <end position="36"/>
    </location>
</feature>
<organism evidence="2 3">
    <name type="scientific">Mucisphaera calidilacus</name>
    <dbReference type="NCBI Taxonomy" id="2527982"/>
    <lineage>
        <taxon>Bacteria</taxon>
        <taxon>Pseudomonadati</taxon>
        <taxon>Planctomycetota</taxon>
        <taxon>Phycisphaerae</taxon>
        <taxon>Phycisphaerales</taxon>
        <taxon>Phycisphaeraceae</taxon>
        <taxon>Mucisphaera</taxon>
    </lineage>
</organism>
<feature type="transmembrane region" description="Helical" evidence="1">
    <location>
        <begin position="211"/>
        <end position="230"/>
    </location>
</feature>
<keyword evidence="1" id="KW-0812">Transmembrane</keyword>
<sequence length="490" mass="55668">MSRQLENRLRQAGNSLKPWIIALAAFILLTHTQWWWNGTGDEMNYLSIARHLAAGEVARYDQPALRYAPGYPLLIAPAFWIAERPFLIINLIHAALLIVALYPMHQWFRRHARHAAPLLTAFVVVNLSLWYYTRRPLSEAAFIPLLFLTALALQNLAESPSIRRDIIKTIATATLITLLVAVRQLGVFLLPAFAIVLIARIRYHRLNPLDALARLAIVATPACLAILAISRYDQIHSPPDEQTYVEHLVHSELSITQRLLLGLHLRVSEIGRLIMPGMRTTYAQEGNWLDINMLIYGSLAIALAWGWLRLVRSRADTLLCFLPFYLAFLLVWPYEAATRYAVPILIPLALTLSSCLRTLPRHLTTLAALTILHAIVTLAFWGIEATRADTAQQWDAAQHAARVIRDNPGNTIAHRLETPWVYRLRFLLNRNVLEVPRLDTRTLDSNHWIATTPQHAPPPESWEPIPIDDTVTLYQRRNDTRPSDASLLLQ</sequence>
<feature type="transmembrane region" description="Helical" evidence="1">
    <location>
        <begin position="114"/>
        <end position="133"/>
    </location>
</feature>
<keyword evidence="1" id="KW-1133">Transmembrane helix</keyword>
<keyword evidence="1" id="KW-0472">Membrane</keyword>
<evidence type="ECO:0000313" key="3">
    <source>
        <dbReference type="Proteomes" id="UP000320386"/>
    </source>
</evidence>
<name>A0A518BUC1_9BACT</name>
<dbReference type="EMBL" id="CP036280">
    <property type="protein sequence ID" value="QDU70578.1"/>
    <property type="molecule type" value="Genomic_DNA"/>
</dbReference>
<evidence type="ECO:0000313" key="2">
    <source>
        <dbReference type="EMBL" id="QDU70578.1"/>
    </source>
</evidence>
<protein>
    <recommendedName>
        <fullName evidence="4">Glycosyltransferase RgtA/B/C/D-like domain-containing protein</fullName>
    </recommendedName>
</protein>
<keyword evidence="3" id="KW-1185">Reference proteome</keyword>
<dbReference type="AlphaFoldDB" id="A0A518BUC1"/>
<gene>
    <name evidence="2" type="ORF">Pan265_04060</name>
</gene>
<evidence type="ECO:0008006" key="4">
    <source>
        <dbReference type="Google" id="ProtNLM"/>
    </source>
</evidence>
<dbReference type="KEGG" id="mcad:Pan265_04060"/>
<evidence type="ECO:0000256" key="1">
    <source>
        <dbReference type="SAM" id="Phobius"/>
    </source>
</evidence>
<feature type="transmembrane region" description="Helical" evidence="1">
    <location>
        <begin position="288"/>
        <end position="308"/>
    </location>
</feature>
<feature type="transmembrane region" description="Helical" evidence="1">
    <location>
        <begin position="366"/>
        <end position="383"/>
    </location>
</feature>
<reference evidence="2 3" key="1">
    <citation type="submission" date="2019-02" db="EMBL/GenBank/DDBJ databases">
        <title>Deep-cultivation of Planctomycetes and their phenomic and genomic characterization uncovers novel biology.</title>
        <authorList>
            <person name="Wiegand S."/>
            <person name="Jogler M."/>
            <person name="Boedeker C."/>
            <person name="Pinto D."/>
            <person name="Vollmers J."/>
            <person name="Rivas-Marin E."/>
            <person name="Kohn T."/>
            <person name="Peeters S.H."/>
            <person name="Heuer A."/>
            <person name="Rast P."/>
            <person name="Oberbeckmann S."/>
            <person name="Bunk B."/>
            <person name="Jeske O."/>
            <person name="Meyerdierks A."/>
            <person name="Storesund J.E."/>
            <person name="Kallscheuer N."/>
            <person name="Luecker S."/>
            <person name="Lage O.M."/>
            <person name="Pohl T."/>
            <person name="Merkel B.J."/>
            <person name="Hornburger P."/>
            <person name="Mueller R.-W."/>
            <person name="Bruemmer F."/>
            <person name="Labrenz M."/>
            <person name="Spormann A.M."/>
            <person name="Op den Camp H."/>
            <person name="Overmann J."/>
            <person name="Amann R."/>
            <person name="Jetten M.S.M."/>
            <person name="Mascher T."/>
            <person name="Medema M.H."/>
            <person name="Devos D.P."/>
            <person name="Kaster A.-K."/>
            <person name="Ovreas L."/>
            <person name="Rohde M."/>
            <person name="Galperin M.Y."/>
            <person name="Jogler C."/>
        </authorList>
    </citation>
    <scope>NUCLEOTIDE SEQUENCE [LARGE SCALE GENOMIC DNA]</scope>
    <source>
        <strain evidence="2 3">Pan265</strain>
    </source>
</reference>